<dbReference type="Gene3D" id="1.25.40.20">
    <property type="entry name" value="Ankyrin repeat-containing domain"/>
    <property type="match status" value="3"/>
</dbReference>
<evidence type="ECO:0000256" key="4">
    <source>
        <dbReference type="SAM" id="Phobius"/>
    </source>
</evidence>
<evidence type="ECO:0000256" key="1">
    <source>
        <dbReference type="ARBA" id="ARBA00022737"/>
    </source>
</evidence>
<feature type="repeat" description="ANK" evidence="3">
    <location>
        <begin position="320"/>
        <end position="352"/>
    </location>
</feature>
<keyword evidence="4" id="KW-0472">Membrane</keyword>
<organism evidence="5 6">
    <name type="scientific">Trichoderma simmonsii</name>
    <dbReference type="NCBI Taxonomy" id="1491479"/>
    <lineage>
        <taxon>Eukaryota</taxon>
        <taxon>Fungi</taxon>
        <taxon>Dikarya</taxon>
        <taxon>Ascomycota</taxon>
        <taxon>Pezizomycotina</taxon>
        <taxon>Sordariomycetes</taxon>
        <taxon>Hypocreomycetidae</taxon>
        <taxon>Hypocreales</taxon>
        <taxon>Hypocreaceae</taxon>
        <taxon>Trichoderma</taxon>
    </lineage>
</organism>
<feature type="repeat" description="ANK" evidence="3">
    <location>
        <begin position="424"/>
        <end position="452"/>
    </location>
</feature>
<keyword evidence="4" id="KW-1133">Transmembrane helix</keyword>
<name>A0A8G0LBB1_9HYPO</name>
<dbReference type="InterPro" id="IPR036770">
    <property type="entry name" value="Ankyrin_rpt-contain_sf"/>
</dbReference>
<dbReference type="PANTHER" id="PTHR24134:SF9">
    <property type="entry name" value="ANKYRIN REPEAT AND SOCS BOX PROTEIN 8"/>
    <property type="match status" value="1"/>
</dbReference>
<keyword evidence="4" id="KW-0812">Transmembrane</keyword>
<dbReference type="InterPro" id="IPR002110">
    <property type="entry name" value="Ankyrin_rpt"/>
</dbReference>
<feature type="repeat" description="ANK" evidence="3">
    <location>
        <begin position="258"/>
        <end position="286"/>
    </location>
</feature>
<dbReference type="PROSITE" id="PS50297">
    <property type="entry name" value="ANK_REP_REGION"/>
    <property type="match status" value="6"/>
</dbReference>
<dbReference type="SUPFAM" id="SSF48403">
    <property type="entry name" value="Ankyrin repeat"/>
    <property type="match status" value="1"/>
</dbReference>
<feature type="transmembrane region" description="Helical" evidence="4">
    <location>
        <begin position="953"/>
        <end position="975"/>
    </location>
</feature>
<sequence>MSLEQFAPSRRKAFVFIEHLGGESFEAHSCGNGRFIQGAPSSDLEICFKFRKGKNWVEIYIYDDNLLQWLRAIPSVREELDNGIFDIIISMDRLLPHYPEMSAKFDQHRIRGHSFDALDLFVRHFLREGSVFATFGFELLHERQILTELHFHDIQSQDRSLSEDLDLLDEAIDEIDERDIKGPSHYFPFMNETLQSRLRTAIRWRDHIAVDNVLATMHQSFVNAKTLCHAIRYYDRTVFHRLLEHGAQVDGVGIITEPLYRAAKAGNMDAVQLLLSYGANKEGGNSSISATPLSGAASGGHLEIVQYLVDQKGVKINGIRHKSPLSRAIKHRHTRIIDYLLRAGANVHEENRSVLLRIEQAELGDIRERIIAGMDNDARNLLFSRVLSEGHLEIVRCLVAAGTNVNLDKRHYNATGGFDIYCREHSLPLAVAASNGYLEIVRCLVAAGANVNPDPLKYNSADDFVVFNREQSSPLEAAIGSGHLEIVRFLVAAGANVNPDKQHCNGRKDRYSICNGEYVHSSPLTVAASEGHLEIIHCLIAAGAHVNPDPPKYDTAQNFVECSRNHRSPLEAAIGSGHLEIVRCLIEAGANVNPDLRHCITEYEGSRSCRREHSSPLAVAASKGYLEIAHCLVEAGAIINPSTWRRDTSNGDNSTLKKFWCSRPHYSPLAAAIKSNETEVAQFLSSIGATLLAGEDKIHVLHRPMSVGEFHNIIEQSLNDCPALAAIQAQERRAMAHRLLTKVASSCEKLLDASIMQDASAGVIAFVDQFGTSASIWKSGTRAIRDICEGYMPRSLSDIVSALQVANAMRSAVPPSTLGYSKKEFIDDIPRWASLLSSDDQRLFFEIASYLWGIPASTVPYEMADSLTTHLMSLQDIVKYLVRTSGLFDYGSENSYRLQTLRQQYPFGTSPTRTCERRLTLAEWHPLPKQEVQESPPTNVPKPPDPEEQEFSILARITVLMAGAIFGAILLYLCLSRYGFSTLCLPILASDAGQSWAASDKIINRNSAILARYVGLTSPVDFESWKSTDHLLPKPSPLSLVLPDNLPTEGVLGHMAAIQASYEGDYPMIGLSSVVDTITDCSPSVSSHLTASSPTTTISPSSLTTATPGSITMSTSMDGTVYCEHCNSKFKFGKNGRRGQASNLQKHIKNHHPETIPNYIRKIHRCRDCGASDPNISNIEAHVNKHCPYTKGKQPRLHGKWRDVT</sequence>
<feature type="repeat" description="ANK" evidence="3">
    <location>
        <begin position="519"/>
        <end position="547"/>
    </location>
</feature>
<feature type="repeat" description="ANK" evidence="3">
    <location>
        <begin position="565"/>
        <end position="593"/>
    </location>
</feature>
<keyword evidence="2 3" id="KW-0040">ANK repeat</keyword>
<proteinExistence type="predicted"/>
<dbReference type="Pfam" id="PF12796">
    <property type="entry name" value="Ank_2"/>
    <property type="match status" value="3"/>
</dbReference>
<accession>A0A8G0LBB1</accession>
<dbReference type="EMBL" id="CP075866">
    <property type="protein sequence ID" value="QYS99201.1"/>
    <property type="molecule type" value="Genomic_DNA"/>
</dbReference>
<keyword evidence="1" id="KW-0677">Repeat</keyword>
<evidence type="ECO:0000256" key="3">
    <source>
        <dbReference type="PROSITE-ProRule" id="PRU00023"/>
    </source>
</evidence>
<dbReference type="AlphaFoldDB" id="A0A8G0LBB1"/>
<protein>
    <submittedName>
        <fullName evidence="5">ANK_REP_REGION domain-containing protein</fullName>
    </submittedName>
</protein>
<evidence type="ECO:0000256" key="2">
    <source>
        <dbReference type="ARBA" id="ARBA00023043"/>
    </source>
</evidence>
<dbReference type="PROSITE" id="PS50088">
    <property type="entry name" value="ANK_REPEAT"/>
    <property type="match status" value="6"/>
</dbReference>
<gene>
    <name evidence="5" type="ORF">H0G86_006348</name>
</gene>
<dbReference type="SMART" id="SM00248">
    <property type="entry name" value="ANK"/>
    <property type="match status" value="11"/>
</dbReference>
<reference evidence="5 6" key="1">
    <citation type="journal article" date="2021" name="BMC Genomics">
        <title>Telomere-to-telomere genome assembly of asparaginase-producing Trichoderma simmonsii.</title>
        <authorList>
            <person name="Chung D."/>
            <person name="Kwon Y.M."/>
            <person name="Yang Y."/>
        </authorList>
    </citation>
    <scope>NUCLEOTIDE SEQUENCE [LARGE SCALE GENOMIC DNA]</scope>
    <source>
        <strain evidence="5 6">GH-Sj1</strain>
    </source>
</reference>
<dbReference type="Proteomes" id="UP000826661">
    <property type="component" value="Chromosome III"/>
</dbReference>
<evidence type="ECO:0000313" key="5">
    <source>
        <dbReference type="EMBL" id="QYS99201.1"/>
    </source>
</evidence>
<evidence type="ECO:0000313" key="6">
    <source>
        <dbReference type="Proteomes" id="UP000826661"/>
    </source>
</evidence>
<keyword evidence="6" id="KW-1185">Reference proteome</keyword>
<dbReference type="PANTHER" id="PTHR24134">
    <property type="entry name" value="ANKYRIN REPEAT-CONTAINING PROTEIN DDB_G0279043"/>
    <property type="match status" value="1"/>
</dbReference>
<feature type="repeat" description="ANK" evidence="3">
    <location>
        <begin position="470"/>
        <end position="502"/>
    </location>
</feature>